<proteinExistence type="predicted"/>
<evidence type="ECO:0000313" key="2">
    <source>
        <dbReference type="EMBL" id="EXM40446.1"/>
    </source>
</evidence>
<dbReference type="RefSeq" id="WP_037284195.1">
    <property type="nucleotide sequence ID" value="NZ_JEOB01000001.1"/>
</dbReference>
<evidence type="ECO:0000256" key="1">
    <source>
        <dbReference type="SAM" id="Phobius"/>
    </source>
</evidence>
<sequence>MSKRRNKAISWIIAAVFSLVIFCSSAFIISHAEHECGGEDCSICIELAKLHKTLHELGTAVAGAIILTLMTCFIAIPCKKIASSHSAHTTLISLKVELLD</sequence>
<accession>A0A011VYN5</accession>
<evidence type="ECO:0000313" key="3">
    <source>
        <dbReference type="Proteomes" id="UP000021369"/>
    </source>
</evidence>
<dbReference type="PATRIC" id="fig|1341156.4.peg.675"/>
<dbReference type="OrthoDB" id="1863318at2"/>
<dbReference type="AlphaFoldDB" id="A0A011VYN5"/>
<dbReference type="EMBL" id="JEOB01000001">
    <property type="protein sequence ID" value="EXM40446.1"/>
    <property type="molecule type" value="Genomic_DNA"/>
</dbReference>
<gene>
    <name evidence="2" type="ORF">RASY3_00685</name>
</gene>
<dbReference type="Proteomes" id="UP000021369">
    <property type="component" value="Unassembled WGS sequence"/>
</dbReference>
<keyword evidence="1" id="KW-0472">Membrane</keyword>
<keyword evidence="3" id="KW-1185">Reference proteome</keyword>
<name>A0A011VYN5_RUMAL</name>
<organism evidence="2 3">
    <name type="scientific">Ruminococcus albus SY3</name>
    <dbReference type="NCBI Taxonomy" id="1341156"/>
    <lineage>
        <taxon>Bacteria</taxon>
        <taxon>Bacillati</taxon>
        <taxon>Bacillota</taxon>
        <taxon>Clostridia</taxon>
        <taxon>Eubacteriales</taxon>
        <taxon>Oscillospiraceae</taxon>
        <taxon>Ruminococcus</taxon>
    </lineage>
</organism>
<protein>
    <submittedName>
        <fullName evidence="2">Uncharacterized protein</fullName>
    </submittedName>
</protein>
<feature type="transmembrane region" description="Helical" evidence="1">
    <location>
        <begin position="57"/>
        <end position="76"/>
    </location>
</feature>
<keyword evidence="1" id="KW-0812">Transmembrane</keyword>
<keyword evidence="1" id="KW-1133">Transmembrane helix</keyword>
<reference evidence="2 3" key="1">
    <citation type="submission" date="2013-06" db="EMBL/GenBank/DDBJ databases">
        <title>Rumen cellulosomics: divergent fiber-degrading strategies revealed by comparative genome-wide analysis of six Ruminococcal strains.</title>
        <authorList>
            <person name="Dassa B."/>
            <person name="Borovok I."/>
            <person name="Lamed R."/>
            <person name="Flint H."/>
            <person name="Yeoman C.J."/>
            <person name="White B."/>
            <person name="Bayer E.A."/>
        </authorList>
    </citation>
    <scope>NUCLEOTIDE SEQUENCE [LARGE SCALE GENOMIC DNA]</scope>
    <source>
        <strain evidence="2 3">SY3</strain>
    </source>
</reference>
<feature type="transmembrane region" description="Helical" evidence="1">
    <location>
        <begin position="9"/>
        <end position="29"/>
    </location>
</feature>
<comment type="caution">
    <text evidence="2">The sequence shown here is derived from an EMBL/GenBank/DDBJ whole genome shotgun (WGS) entry which is preliminary data.</text>
</comment>